<sequence>MKTIGLIGGMSWESTQSYYTLLNEGVKAKLGGLHSAKIILHSVDFEPIERFQREGKWEEAALVIQEAALSLERAGVDFILLCTNTMHKILPLITPQIKTPFIHIAEATAKALNAQGAHKAILLGTKFTMQETFYADVLKAHHIDVVIPDAKAIEIINQIIFQELCIGQIKTTSKEIFLKIIDDLKCHDEQIDSVILGCTEIGLLVDQKSAYLPLFDTTVLHVKEALNRSFCTL</sequence>
<dbReference type="PANTHER" id="PTHR21198:SF7">
    <property type="entry name" value="ASPARTATE-GLUTAMATE RACEMASE FAMILY"/>
    <property type="match status" value="1"/>
</dbReference>
<dbReference type="EC" id="5.1.1.-" evidence="3"/>
<comment type="similarity">
    <text evidence="1">Belongs to the aspartate/glutamate racemases family.</text>
</comment>
<keyword evidence="2 3" id="KW-0413">Isomerase</keyword>
<dbReference type="Proteomes" id="UP000196005">
    <property type="component" value="Chromosome"/>
</dbReference>
<evidence type="ECO:0000313" key="4">
    <source>
        <dbReference type="Proteomes" id="UP000196005"/>
    </source>
</evidence>
<dbReference type="InterPro" id="IPR033134">
    <property type="entry name" value="Asp/Glu_racemase_AS_2"/>
</dbReference>
<dbReference type="Gene3D" id="3.40.50.1860">
    <property type="match status" value="2"/>
</dbReference>
<proteinExistence type="inferred from homology"/>
<dbReference type="NCBIfam" id="TIGR00035">
    <property type="entry name" value="asp_race"/>
    <property type="match status" value="1"/>
</dbReference>
<organism evidence="3 4">
    <name type="scientific">Sulfurospirillum diekertiae</name>
    <dbReference type="NCBI Taxonomy" id="1854492"/>
    <lineage>
        <taxon>Bacteria</taxon>
        <taxon>Pseudomonadati</taxon>
        <taxon>Campylobacterota</taxon>
        <taxon>Epsilonproteobacteria</taxon>
        <taxon>Campylobacterales</taxon>
        <taxon>Sulfurospirillaceae</taxon>
        <taxon>Sulfurospirillum</taxon>
    </lineage>
</organism>
<accession>A0A1Y0HH39</accession>
<gene>
    <name evidence="3" type="ORF">Sdiek1_0086</name>
</gene>
<dbReference type="PROSITE" id="PS00924">
    <property type="entry name" value="ASP_GLU_RACEMASE_2"/>
    <property type="match status" value="1"/>
</dbReference>
<dbReference type="KEGG" id="suls:Sdiek1_0086"/>
<name>A0A1Y0HH39_9BACT</name>
<reference evidence="4" key="1">
    <citation type="submission" date="2017-05" db="EMBL/GenBank/DDBJ databases">
        <title>Dechlorination kinetics govern the competition between two new strains of the genus Sulfurospirillum.</title>
        <authorList>
            <person name="Buttet G.F."/>
            <person name="Murray A.M."/>
            <person name="Goris T."/>
            <person name="Burion M."/>
            <person name="Lin B."/>
            <person name="Rolle M."/>
            <person name="Maillard J."/>
        </authorList>
    </citation>
    <scope>NUCLEOTIDE SEQUENCE [LARGE SCALE GENOMIC DNA]</scope>
    <source>
        <strain evidence="4">SL2-1</strain>
    </source>
</reference>
<dbReference type="InterPro" id="IPR004380">
    <property type="entry name" value="Asp_race"/>
</dbReference>
<dbReference type="InterPro" id="IPR015942">
    <property type="entry name" value="Asp/Glu/hydantoin_racemase"/>
</dbReference>
<evidence type="ECO:0000256" key="1">
    <source>
        <dbReference type="ARBA" id="ARBA00007847"/>
    </source>
</evidence>
<dbReference type="InterPro" id="IPR001920">
    <property type="entry name" value="Asp/Glu_race"/>
</dbReference>
<dbReference type="EMBL" id="CP021416">
    <property type="protein sequence ID" value="ARU47270.1"/>
    <property type="molecule type" value="Genomic_DNA"/>
</dbReference>
<evidence type="ECO:0000313" key="3">
    <source>
        <dbReference type="EMBL" id="ARU47270.1"/>
    </source>
</evidence>
<dbReference type="GO" id="GO:0047661">
    <property type="term" value="F:amino-acid racemase activity"/>
    <property type="evidence" value="ECO:0007669"/>
    <property type="project" value="InterPro"/>
</dbReference>
<dbReference type="Pfam" id="PF01177">
    <property type="entry name" value="Asp_Glu_race"/>
    <property type="match status" value="1"/>
</dbReference>
<dbReference type="SUPFAM" id="SSF53681">
    <property type="entry name" value="Aspartate/glutamate racemase"/>
    <property type="match status" value="2"/>
</dbReference>
<keyword evidence="4" id="KW-1185">Reference proteome</keyword>
<dbReference type="AlphaFoldDB" id="A0A1Y0HH39"/>
<dbReference type="RefSeq" id="WP_087437391.1">
    <property type="nucleotide sequence ID" value="NZ_CP021416.1"/>
</dbReference>
<protein>
    <submittedName>
        <fullName evidence="3">Amino-acid racemase</fullName>
        <ecNumber evidence="3">5.1.1.-</ecNumber>
    </submittedName>
</protein>
<dbReference type="PANTHER" id="PTHR21198">
    <property type="entry name" value="GLUTAMATE RACEMASE"/>
    <property type="match status" value="1"/>
</dbReference>
<evidence type="ECO:0000256" key="2">
    <source>
        <dbReference type="ARBA" id="ARBA00023235"/>
    </source>
</evidence>